<sequence length="205" mass="22699">MSALKREFKVLNRPGWSTRSSSSSQPVSNEFSALQASMSENSERMEHLLHTRLSTIQAQMKFSLTSMEKRLMDIETVLLPIPPPPPPNNDNIFCKGSVDTTIIGVDTMAQSKGRKVNKRSSSVDTSPGQVDTSDRSQRNMLTSLHLRSTPNQIVSTLESLPRRPVDTESSQVDTRDLSQGFDLPVWESVSTHLMGRSTHSGISVT</sequence>
<proteinExistence type="predicted"/>
<reference evidence="2" key="1">
    <citation type="submission" date="2017-07" db="EMBL/GenBank/DDBJ databases">
        <title>Taro Niue Genome Assembly and Annotation.</title>
        <authorList>
            <person name="Atibalentja N."/>
            <person name="Keating K."/>
            <person name="Fields C.J."/>
        </authorList>
    </citation>
    <scope>NUCLEOTIDE SEQUENCE</scope>
    <source>
        <strain evidence="2">Niue_2</strain>
        <tissue evidence="2">Leaf</tissue>
    </source>
</reference>
<comment type="caution">
    <text evidence="2">The sequence shown here is derived from an EMBL/GenBank/DDBJ whole genome shotgun (WGS) entry which is preliminary data.</text>
</comment>
<dbReference type="AlphaFoldDB" id="A0A843X3M7"/>
<feature type="compositionally biased region" description="Polar residues" evidence="1">
    <location>
        <begin position="119"/>
        <end position="131"/>
    </location>
</feature>
<protein>
    <submittedName>
        <fullName evidence="2">Uncharacterized protein</fullName>
    </submittedName>
</protein>
<evidence type="ECO:0000313" key="2">
    <source>
        <dbReference type="EMBL" id="MQM13141.1"/>
    </source>
</evidence>
<evidence type="ECO:0000256" key="1">
    <source>
        <dbReference type="SAM" id="MobiDB-lite"/>
    </source>
</evidence>
<keyword evidence="3" id="KW-1185">Reference proteome</keyword>
<evidence type="ECO:0000313" key="3">
    <source>
        <dbReference type="Proteomes" id="UP000652761"/>
    </source>
</evidence>
<feature type="region of interest" description="Disordered" evidence="1">
    <location>
        <begin position="111"/>
        <end position="138"/>
    </location>
</feature>
<organism evidence="2 3">
    <name type="scientific">Colocasia esculenta</name>
    <name type="common">Wild taro</name>
    <name type="synonym">Arum esculentum</name>
    <dbReference type="NCBI Taxonomy" id="4460"/>
    <lineage>
        <taxon>Eukaryota</taxon>
        <taxon>Viridiplantae</taxon>
        <taxon>Streptophyta</taxon>
        <taxon>Embryophyta</taxon>
        <taxon>Tracheophyta</taxon>
        <taxon>Spermatophyta</taxon>
        <taxon>Magnoliopsida</taxon>
        <taxon>Liliopsida</taxon>
        <taxon>Araceae</taxon>
        <taxon>Aroideae</taxon>
        <taxon>Colocasieae</taxon>
        <taxon>Colocasia</taxon>
    </lineage>
</organism>
<name>A0A843X3M7_COLES</name>
<accession>A0A843X3M7</accession>
<gene>
    <name evidence="2" type="ORF">Taro_046063</name>
</gene>
<dbReference type="Proteomes" id="UP000652761">
    <property type="component" value="Unassembled WGS sequence"/>
</dbReference>
<dbReference type="EMBL" id="NMUH01005578">
    <property type="protein sequence ID" value="MQM13141.1"/>
    <property type="molecule type" value="Genomic_DNA"/>
</dbReference>